<dbReference type="AlphaFoldDB" id="A0A1N6DQP2"/>
<evidence type="ECO:0000256" key="8">
    <source>
        <dbReference type="SAM" id="SignalP"/>
    </source>
</evidence>
<name>A0A1N6DQP2_9BACT</name>
<comment type="similarity">
    <text evidence="2">Belongs to the glycosyl hydrolase 29 family.</text>
</comment>
<dbReference type="InterPro" id="IPR057739">
    <property type="entry name" value="Glyco_hydro_29_N"/>
</dbReference>
<gene>
    <name evidence="10" type="ORF">SAMN04488055_0995</name>
</gene>
<feature type="domain" description="Glycoside hydrolase family 29 N-terminal" evidence="9">
    <location>
        <begin position="20"/>
        <end position="334"/>
    </location>
</feature>
<dbReference type="Proteomes" id="UP000185003">
    <property type="component" value="Unassembled WGS sequence"/>
</dbReference>
<feature type="site" description="May be important for catalysis" evidence="7">
    <location>
        <position position="268"/>
    </location>
</feature>
<dbReference type="RefSeq" id="WP_074238178.1">
    <property type="nucleotide sequence ID" value="NZ_FSRA01000001.1"/>
</dbReference>
<dbReference type="PANTHER" id="PTHR10030:SF37">
    <property type="entry name" value="ALPHA-L-FUCOSIDASE-RELATED"/>
    <property type="match status" value="1"/>
</dbReference>
<dbReference type="Gene3D" id="3.20.20.80">
    <property type="entry name" value="Glycosidases"/>
    <property type="match status" value="1"/>
</dbReference>
<evidence type="ECO:0000256" key="2">
    <source>
        <dbReference type="ARBA" id="ARBA00007951"/>
    </source>
</evidence>
<dbReference type="SMART" id="SM00812">
    <property type="entry name" value="Alpha_L_fucos"/>
    <property type="match status" value="1"/>
</dbReference>
<keyword evidence="6" id="KW-0326">Glycosidase</keyword>
<dbReference type="OrthoDB" id="107551at2"/>
<evidence type="ECO:0000313" key="11">
    <source>
        <dbReference type="Proteomes" id="UP000185003"/>
    </source>
</evidence>
<dbReference type="GO" id="GO:0006004">
    <property type="term" value="P:fucose metabolic process"/>
    <property type="evidence" value="ECO:0007669"/>
    <property type="project" value="InterPro"/>
</dbReference>
<dbReference type="PANTHER" id="PTHR10030">
    <property type="entry name" value="ALPHA-L-FUCOSIDASE"/>
    <property type="match status" value="1"/>
</dbReference>
<evidence type="ECO:0000256" key="1">
    <source>
        <dbReference type="ARBA" id="ARBA00004071"/>
    </source>
</evidence>
<dbReference type="PIRSF" id="PIRSF001092">
    <property type="entry name" value="Alpha-L-fucosidase"/>
    <property type="match status" value="1"/>
</dbReference>
<dbReference type="Pfam" id="PF01120">
    <property type="entry name" value="Alpha_L_fucos"/>
    <property type="match status" value="1"/>
</dbReference>
<dbReference type="InterPro" id="IPR016286">
    <property type="entry name" value="FUC_metazoa-typ"/>
</dbReference>
<evidence type="ECO:0000259" key="9">
    <source>
        <dbReference type="Pfam" id="PF01120"/>
    </source>
</evidence>
<dbReference type="STRING" id="536979.SAMN04488055_0995"/>
<dbReference type="GO" id="GO:0005764">
    <property type="term" value="C:lysosome"/>
    <property type="evidence" value="ECO:0007669"/>
    <property type="project" value="TreeGrafter"/>
</dbReference>
<evidence type="ECO:0000256" key="7">
    <source>
        <dbReference type="PIRSR" id="PIRSR001092-1"/>
    </source>
</evidence>
<dbReference type="PRINTS" id="PR00741">
    <property type="entry name" value="GLHYDRLASE29"/>
</dbReference>
<keyword evidence="11" id="KW-1185">Reference proteome</keyword>
<keyword evidence="4 8" id="KW-0732">Signal</keyword>
<organism evidence="10 11">
    <name type="scientific">Chitinophaga niabensis</name>
    <dbReference type="NCBI Taxonomy" id="536979"/>
    <lineage>
        <taxon>Bacteria</taxon>
        <taxon>Pseudomonadati</taxon>
        <taxon>Bacteroidota</taxon>
        <taxon>Chitinophagia</taxon>
        <taxon>Chitinophagales</taxon>
        <taxon>Chitinophagaceae</taxon>
        <taxon>Chitinophaga</taxon>
    </lineage>
</organism>
<dbReference type="InterPro" id="IPR000933">
    <property type="entry name" value="Glyco_hydro_29"/>
</dbReference>
<dbReference type="EMBL" id="FSRA01000001">
    <property type="protein sequence ID" value="SIN73037.1"/>
    <property type="molecule type" value="Genomic_DNA"/>
</dbReference>
<dbReference type="SUPFAM" id="SSF51445">
    <property type="entry name" value="(Trans)glycosidases"/>
    <property type="match status" value="1"/>
</dbReference>
<feature type="signal peptide" evidence="8">
    <location>
        <begin position="1"/>
        <end position="20"/>
    </location>
</feature>
<evidence type="ECO:0000256" key="4">
    <source>
        <dbReference type="ARBA" id="ARBA00022729"/>
    </source>
</evidence>
<reference evidence="10 11" key="1">
    <citation type="submission" date="2016-11" db="EMBL/GenBank/DDBJ databases">
        <authorList>
            <person name="Jaros S."/>
            <person name="Januszkiewicz K."/>
            <person name="Wedrychowicz H."/>
        </authorList>
    </citation>
    <scope>NUCLEOTIDE SEQUENCE [LARGE SCALE GENOMIC DNA]</scope>
    <source>
        <strain evidence="10 11">DSM 24787</strain>
    </source>
</reference>
<dbReference type="InterPro" id="IPR017853">
    <property type="entry name" value="GH"/>
</dbReference>
<evidence type="ECO:0000256" key="6">
    <source>
        <dbReference type="ARBA" id="ARBA00023295"/>
    </source>
</evidence>
<protein>
    <recommendedName>
        <fullName evidence="3">alpha-L-fucosidase</fullName>
        <ecNumber evidence="3">3.2.1.51</ecNumber>
    </recommendedName>
</protein>
<dbReference type="GO" id="GO:0016139">
    <property type="term" value="P:glycoside catabolic process"/>
    <property type="evidence" value="ECO:0007669"/>
    <property type="project" value="TreeGrafter"/>
</dbReference>
<dbReference type="EC" id="3.2.1.51" evidence="3"/>
<dbReference type="GO" id="GO:0004560">
    <property type="term" value="F:alpha-L-fucosidase activity"/>
    <property type="evidence" value="ECO:0007669"/>
    <property type="project" value="InterPro"/>
</dbReference>
<accession>A0A1N6DQP2</accession>
<evidence type="ECO:0000256" key="5">
    <source>
        <dbReference type="ARBA" id="ARBA00022801"/>
    </source>
</evidence>
<proteinExistence type="inferred from homology"/>
<evidence type="ECO:0000313" key="10">
    <source>
        <dbReference type="EMBL" id="SIN73037.1"/>
    </source>
</evidence>
<keyword evidence="5" id="KW-0378">Hydrolase</keyword>
<evidence type="ECO:0000256" key="3">
    <source>
        <dbReference type="ARBA" id="ARBA00012662"/>
    </source>
</evidence>
<feature type="chain" id="PRO_5013360192" description="alpha-L-fucosidase" evidence="8">
    <location>
        <begin position="21"/>
        <end position="430"/>
    </location>
</feature>
<sequence length="430" mass="48841">MMKRISTLLFIACLSCSAIAQQTSRAVMDGFMDKRFGMFIHWGPVALRGEEIGWSRDKQISKADYDQLYKEFNPVLFNADEWVKTAKDAGMKYLTITARHHDGFCLWPSAFTEYDIAATPYKKDIVGALAKACKKAGIRFCIYYSVLDWYHPEYPIHSAHDQTPDPKSDINKYIVFMKAQLKELLTNYDPYMLWFDGGWEKPWTNEMGKDMYAYLKSIKPDVIINNRLGKEIAAVENKKIDAAAMVGDYDTPEQVVGRMNMNMPWESCFTICRQWAWKPNDKMKSLKECLFILEKTAGGNGNLLFNVGPMPDGRIEARQVARLKEMGDWLQKNGSAIYGTWGGPFSPTDQYAATRNGNKIFIHVLKTDTTQLSLPVIEGRKINKAFVLGTQQAVTYSQQEGKINLTLTPATLNYVIVLEMDGDVMKAPVI</sequence>
<comment type="function">
    <text evidence="1">Alpha-L-fucosidase is responsible for hydrolyzing the alpha-1,6-linked fucose joined to the reducing-end N-acetylglucosamine of the carbohydrate moieties of glycoproteins.</text>
</comment>